<sequence>MAFSNAGTISKIASVAASAMLAGRIVNDFLPPHFRHLLLSRFCNFFPSHRSVVVEEYNEFAVNRLYEAAEVYLSTRISPSNTRLKVGKQDREKGFLVTMDKGEEIVDVFDGFKVTWRFVCAKTEKRVPNSHGGSSLRETRYFELSFDKIHRDKVLSSYFAHVLDRAQAIKDENTPVKIFTLSERYRFGDRNGLWSSVVLDHPSTFQTLAMEESQHLVPLSNM</sequence>
<evidence type="ECO:0000313" key="2">
    <source>
        <dbReference type="EMBL" id="VVW05523.1"/>
    </source>
</evidence>
<protein>
    <recommendedName>
        <fullName evidence="1">AAA-type ATPase N-terminal domain-containing protein</fullName>
    </recommendedName>
</protein>
<dbReference type="InterPro" id="IPR025753">
    <property type="entry name" value="AAA_N_dom"/>
</dbReference>
<feature type="domain" description="AAA-type ATPase N-terminal" evidence="1">
    <location>
        <begin position="30"/>
        <end position="120"/>
    </location>
</feature>
<gene>
    <name evidence="2" type="ORF">NYM_LOCUS12525</name>
</gene>
<organism evidence="2">
    <name type="scientific">Nymphaea colorata</name>
    <name type="common">pocket water lily</name>
    <dbReference type="NCBI Taxonomy" id="210225"/>
    <lineage>
        <taxon>Eukaryota</taxon>
        <taxon>Viridiplantae</taxon>
        <taxon>Streptophyta</taxon>
        <taxon>Embryophyta</taxon>
        <taxon>Tracheophyta</taxon>
        <taxon>Spermatophyta</taxon>
        <taxon>Magnoliopsida</taxon>
        <taxon>Nymphaeales</taxon>
        <taxon>Nymphaeaceae</taxon>
        <taxon>Nymphaea</taxon>
    </lineage>
</organism>
<accession>A0A5K1ATD5</accession>
<dbReference type="PANTHER" id="PTHR23070">
    <property type="entry name" value="BCS1 AAA-TYPE ATPASE"/>
    <property type="match status" value="1"/>
</dbReference>
<dbReference type="Gramene" id="NC2G0035430.1">
    <property type="protein sequence ID" value="NC2G0035430.1:cds"/>
    <property type="gene ID" value="NC2G0035430"/>
</dbReference>
<reference evidence="2" key="1">
    <citation type="submission" date="2019-09" db="EMBL/GenBank/DDBJ databases">
        <authorList>
            <person name="Zhang L."/>
        </authorList>
    </citation>
    <scope>NUCLEOTIDE SEQUENCE</scope>
</reference>
<name>A0A5K1ATD5_9MAGN</name>
<dbReference type="EMBL" id="LR721780">
    <property type="protein sequence ID" value="VVW05523.1"/>
    <property type="molecule type" value="Genomic_DNA"/>
</dbReference>
<dbReference type="AlphaFoldDB" id="A0A5K1ATD5"/>
<dbReference type="InterPro" id="IPR050747">
    <property type="entry name" value="Mitochondrial_chaperone_BCS1"/>
</dbReference>
<dbReference type="Pfam" id="PF14363">
    <property type="entry name" value="AAA_assoc"/>
    <property type="match status" value="1"/>
</dbReference>
<proteinExistence type="predicted"/>
<evidence type="ECO:0000259" key="1">
    <source>
        <dbReference type="Pfam" id="PF14363"/>
    </source>
</evidence>
<dbReference type="OrthoDB" id="10251412at2759"/>
<dbReference type="OMA" id="FFEYTGQ"/>